<protein>
    <submittedName>
        <fullName evidence="1">Uncharacterized protein</fullName>
    </submittedName>
</protein>
<dbReference type="AlphaFoldDB" id="A0A9W3JPM0"/>
<dbReference type="KEGG" id="btn:BTF1_11400"/>
<organism evidence="1 2">
    <name type="scientific">Bacillus thuringiensis HD-789</name>
    <dbReference type="NCBI Taxonomy" id="1217737"/>
    <lineage>
        <taxon>Bacteria</taxon>
        <taxon>Bacillati</taxon>
        <taxon>Bacillota</taxon>
        <taxon>Bacilli</taxon>
        <taxon>Bacillales</taxon>
        <taxon>Bacillaceae</taxon>
        <taxon>Bacillus</taxon>
        <taxon>Bacillus cereus group</taxon>
    </lineage>
</organism>
<name>A0A9W3JPM0_BACTU</name>
<sequence length="48" mass="5740">MNKVTILLLREQRWTKRDKRLILSTFLLLKDRENLLKQGFEIGTILAI</sequence>
<dbReference type="RefSeq" id="WP_001045415.1">
    <property type="nucleotide sequence ID" value="NC_018508.1"/>
</dbReference>
<reference evidence="1 2" key="1">
    <citation type="journal article" date="2013" name="Genome Announc.">
        <title>Complete Genome Sequence of Bacillus thuringiensis Serovar Israelensis Strain HD-789.</title>
        <authorList>
            <person name="Doggett N.A."/>
            <person name="Stubben C.J."/>
            <person name="Chertkov O."/>
            <person name="Bruce D.C."/>
            <person name="Detter J.C."/>
            <person name="Johnson S.L."/>
            <person name="Han C.S."/>
        </authorList>
    </citation>
    <scope>NUCLEOTIDE SEQUENCE [LARGE SCALE GENOMIC DNA]</scope>
    <source>
        <strain evidence="1 2">HD-789</strain>
    </source>
</reference>
<dbReference type="EMBL" id="CP003763">
    <property type="protein sequence ID" value="AFQ26475.1"/>
    <property type="molecule type" value="Genomic_DNA"/>
</dbReference>
<proteinExistence type="predicted"/>
<evidence type="ECO:0000313" key="2">
    <source>
        <dbReference type="Proteomes" id="UP000005257"/>
    </source>
</evidence>
<evidence type="ECO:0000313" key="1">
    <source>
        <dbReference type="EMBL" id="AFQ26475.1"/>
    </source>
</evidence>
<gene>
    <name evidence="1" type="ORF">BTF1_11400</name>
</gene>
<dbReference type="Proteomes" id="UP000005257">
    <property type="component" value="Chromosome"/>
</dbReference>
<accession>A0A9W3JPM0</accession>